<evidence type="ECO:0000259" key="1">
    <source>
        <dbReference type="Pfam" id="PF00024"/>
    </source>
</evidence>
<dbReference type="Pfam" id="PF00024">
    <property type="entry name" value="PAN_1"/>
    <property type="match status" value="1"/>
</dbReference>
<dbReference type="Proteomes" id="UP000887565">
    <property type="component" value="Unplaced"/>
</dbReference>
<evidence type="ECO:0000313" key="2">
    <source>
        <dbReference type="Proteomes" id="UP000887565"/>
    </source>
</evidence>
<dbReference type="InterPro" id="IPR003609">
    <property type="entry name" value="Pan_app"/>
</dbReference>
<dbReference type="SUPFAM" id="SSF57414">
    <property type="entry name" value="Hairpin loop containing domain-like"/>
    <property type="match status" value="1"/>
</dbReference>
<proteinExistence type="predicted"/>
<dbReference type="AlphaFoldDB" id="A0A915KPX3"/>
<accession>A0A915KPX3</accession>
<dbReference type="WBParaSite" id="nRc.2.0.1.t39778-RA">
    <property type="protein sequence ID" value="nRc.2.0.1.t39778-RA"/>
    <property type="gene ID" value="nRc.2.0.1.g39778"/>
</dbReference>
<sequence length="141" mass="16095">MGVLESLIIKNPSKIRNLFFSSMVDRYDNDFNPTNFIALLKCGQQAGHLECLVACSHDRSCTSVNYIPEARICLLSWSDYQVRPMEDPGADFFKTTLYIVPLDGMSEICCEVNDHKDTGPKQIMERHQTNVEQLDKICILF</sequence>
<feature type="domain" description="Apple" evidence="1">
    <location>
        <begin position="49"/>
        <end position="82"/>
    </location>
</feature>
<keyword evidence="2" id="KW-1185">Reference proteome</keyword>
<name>A0A915KPX3_ROMCU</name>
<evidence type="ECO:0000313" key="3">
    <source>
        <dbReference type="WBParaSite" id="nRc.2.0.1.t39778-RA"/>
    </source>
</evidence>
<organism evidence="2 3">
    <name type="scientific">Romanomermis culicivorax</name>
    <name type="common">Nematode worm</name>
    <dbReference type="NCBI Taxonomy" id="13658"/>
    <lineage>
        <taxon>Eukaryota</taxon>
        <taxon>Metazoa</taxon>
        <taxon>Ecdysozoa</taxon>
        <taxon>Nematoda</taxon>
        <taxon>Enoplea</taxon>
        <taxon>Dorylaimia</taxon>
        <taxon>Mermithida</taxon>
        <taxon>Mermithoidea</taxon>
        <taxon>Mermithidae</taxon>
        <taxon>Romanomermis</taxon>
    </lineage>
</organism>
<reference evidence="3" key="1">
    <citation type="submission" date="2022-11" db="UniProtKB">
        <authorList>
            <consortium name="WormBaseParasite"/>
        </authorList>
    </citation>
    <scope>IDENTIFICATION</scope>
</reference>
<protein>
    <submittedName>
        <fullName evidence="3">Apple domain-containing protein</fullName>
    </submittedName>
</protein>